<gene>
    <name evidence="1" type="ORF">DXT76_06170</name>
</gene>
<proteinExistence type="predicted"/>
<evidence type="ECO:0000313" key="1">
    <source>
        <dbReference type="EMBL" id="RDY71595.1"/>
    </source>
</evidence>
<organism evidence="1 2">
    <name type="scientific">Halobacillus trueperi</name>
    <dbReference type="NCBI Taxonomy" id="156205"/>
    <lineage>
        <taxon>Bacteria</taxon>
        <taxon>Bacillati</taxon>
        <taxon>Bacillota</taxon>
        <taxon>Bacilli</taxon>
        <taxon>Bacillales</taxon>
        <taxon>Bacillaceae</taxon>
        <taxon>Halobacillus</taxon>
    </lineage>
</organism>
<dbReference type="EMBL" id="QTLC01000028">
    <property type="protein sequence ID" value="RDY71595.1"/>
    <property type="molecule type" value="Genomic_DNA"/>
</dbReference>
<name>A0A3D8VQT5_9BACI</name>
<accession>A0A3D8VQT5</accession>
<dbReference type="Proteomes" id="UP000257032">
    <property type="component" value="Unassembled WGS sequence"/>
</dbReference>
<evidence type="ECO:0000313" key="2">
    <source>
        <dbReference type="Proteomes" id="UP000257032"/>
    </source>
</evidence>
<comment type="caution">
    <text evidence="1">The sequence shown here is derived from an EMBL/GenBank/DDBJ whole genome shotgun (WGS) entry which is preliminary data.</text>
</comment>
<sequence length="63" mass="7472">MESFKEKGESLKDWMESLKVKDIDQSLCGIAQSRREINQILFEIVHSKRDFNQSEGYHSKKLR</sequence>
<reference evidence="1 2" key="1">
    <citation type="submission" date="2018-08" db="EMBL/GenBank/DDBJ databases">
        <title>Genome sequence of strict halophilic Halobacillus trueperi SS1 isolated from Lunsu, a salty water body of North West Himalayas.</title>
        <authorList>
            <person name="Gupta S."/>
            <person name="Sharma P."/>
            <person name="Dev K."/>
            <person name="Baumler D."/>
            <person name="Sourirajan A."/>
        </authorList>
    </citation>
    <scope>NUCLEOTIDE SEQUENCE [LARGE SCALE GENOMIC DNA]</scope>
    <source>
        <strain evidence="1 2">SS1</strain>
    </source>
</reference>
<dbReference type="AlphaFoldDB" id="A0A3D8VQT5"/>
<protein>
    <submittedName>
        <fullName evidence="1">Uncharacterized protein</fullName>
    </submittedName>
</protein>